<feature type="compositionally biased region" description="Basic and acidic residues" evidence="1">
    <location>
        <begin position="84"/>
        <end position="100"/>
    </location>
</feature>
<dbReference type="EMBL" id="CAXITT010000005">
    <property type="protein sequence ID" value="CAL1526410.1"/>
    <property type="molecule type" value="Genomic_DNA"/>
</dbReference>
<evidence type="ECO:0000313" key="2">
    <source>
        <dbReference type="EMBL" id="CAL1526410.1"/>
    </source>
</evidence>
<sequence length="215" mass="24754">MTIQQGLAESTVLKIKEKPKNVAPHLWEKFQLLEKRTNETTQRSTEKRIKHLQKQVMDTVTTEFTTPEDKDILRQYDVKFGPPVEKKTERKRKAKDEIKSTDTSGSSKSEVFEGIGAFMNVNGHLVQTDFSRPPPPTALEKRIDNAIIKGDIATAETLSDHLAKREFGQKLVSAIDAKRFLEQKKIEEESSKMKKKKKLNWGFEPKQRWETKGNM</sequence>
<dbReference type="PANTHER" id="PTHR14386:SF2">
    <property type="entry name" value="PROTEIN FAM204A"/>
    <property type="match status" value="1"/>
</dbReference>
<name>A0AAV2GYA2_LYMST</name>
<comment type="caution">
    <text evidence="2">The sequence shown here is derived from an EMBL/GenBank/DDBJ whole genome shotgun (WGS) entry which is preliminary data.</text>
</comment>
<feature type="compositionally biased region" description="Basic and acidic residues" evidence="1">
    <location>
        <begin position="205"/>
        <end position="215"/>
    </location>
</feature>
<feature type="region of interest" description="Disordered" evidence="1">
    <location>
        <begin position="75"/>
        <end position="107"/>
    </location>
</feature>
<proteinExistence type="predicted"/>
<dbReference type="AlphaFoldDB" id="A0AAV2GYA2"/>
<feature type="region of interest" description="Disordered" evidence="1">
    <location>
        <begin position="188"/>
        <end position="215"/>
    </location>
</feature>
<gene>
    <name evidence="2" type="ORF">GSLYS_00000587001</name>
</gene>
<dbReference type="Proteomes" id="UP001497497">
    <property type="component" value="Unassembled WGS sequence"/>
</dbReference>
<dbReference type="InterPro" id="IPR037690">
    <property type="entry name" value="FAM204A"/>
</dbReference>
<organism evidence="2 3">
    <name type="scientific">Lymnaea stagnalis</name>
    <name type="common">Great pond snail</name>
    <name type="synonym">Helix stagnalis</name>
    <dbReference type="NCBI Taxonomy" id="6523"/>
    <lineage>
        <taxon>Eukaryota</taxon>
        <taxon>Metazoa</taxon>
        <taxon>Spiralia</taxon>
        <taxon>Lophotrochozoa</taxon>
        <taxon>Mollusca</taxon>
        <taxon>Gastropoda</taxon>
        <taxon>Heterobranchia</taxon>
        <taxon>Euthyneura</taxon>
        <taxon>Panpulmonata</taxon>
        <taxon>Hygrophila</taxon>
        <taxon>Lymnaeoidea</taxon>
        <taxon>Lymnaeidae</taxon>
        <taxon>Lymnaea</taxon>
    </lineage>
</organism>
<evidence type="ECO:0000256" key="1">
    <source>
        <dbReference type="SAM" id="MobiDB-lite"/>
    </source>
</evidence>
<evidence type="ECO:0000313" key="3">
    <source>
        <dbReference type="Proteomes" id="UP001497497"/>
    </source>
</evidence>
<accession>A0AAV2GYA2</accession>
<keyword evidence="3" id="KW-1185">Reference proteome</keyword>
<protein>
    <recommendedName>
        <fullName evidence="4">Protein FAM204A</fullName>
    </recommendedName>
</protein>
<reference evidence="2 3" key="1">
    <citation type="submission" date="2024-04" db="EMBL/GenBank/DDBJ databases">
        <authorList>
            <consortium name="Genoscope - CEA"/>
            <person name="William W."/>
        </authorList>
    </citation>
    <scope>NUCLEOTIDE SEQUENCE [LARGE SCALE GENOMIC DNA]</scope>
</reference>
<evidence type="ECO:0008006" key="4">
    <source>
        <dbReference type="Google" id="ProtNLM"/>
    </source>
</evidence>
<dbReference type="PANTHER" id="PTHR14386">
    <property type="entry name" value="PROTEIN FAM204A"/>
    <property type="match status" value="1"/>
</dbReference>